<dbReference type="NCBIfam" id="NF033691">
    <property type="entry name" value="immunity_MafI"/>
    <property type="match status" value="1"/>
</dbReference>
<name>U5EQC0_NOCAS</name>
<gene>
    <name evidence="1" type="ORF">NCAST_34_04090</name>
</gene>
<accession>U5EQC0</accession>
<evidence type="ECO:0000313" key="1">
    <source>
        <dbReference type="EMBL" id="GAD87279.1"/>
    </source>
</evidence>
<evidence type="ECO:0000313" key="2">
    <source>
        <dbReference type="Proteomes" id="UP000017048"/>
    </source>
</evidence>
<dbReference type="Proteomes" id="UP000017048">
    <property type="component" value="Unassembled WGS sequence"/>
</dbReference>
<keyword evidence="2" id="KW-1185">Reference proteome</keyword>
<dbReference type="AlphaFoldDB" id="U5EQC0"/>
<protein>
    <submittedName>
        <fullName evidence="1">Uncharacterized protein</fullName>
    </submittedName>
</protein>
<reference evidence="1 2" key="1">
    <citation type="journal article" date="2014" name="BMC Genomics">
        <title>Genome based analysis of type-I polyketide synthase and nonribosomal peptide synthetase gene clusters in seven strains of five representative Nocardia species.</title>
        <authorList>
            <person name="Komaki H."/>
            <person name="Ichikawa N."/>
            <person name="Hosoyama A."/>
            <person name="Takahashi-Nakaguchi A."/>
            <person name="Matsuzawa T."/>
            <person name="Suzuki K."/>
            <person name="Fujita N."/>
            <person name="Gonoi T."/>
        </authorList>
    </citation>
    <scope>NUCLEOTIDE SEQUENCE [LARGE SCALE GENOMIC DNA]</scope>
    <source>
        <strain evidence="1 2">NBRC 15531</strain>
    </source>
</reference>
<comment type="caution">
    <text evidence="1">The sequence shown here is derived from an EMBL/GenBank/DDBJ whole genome shotgun (WGS) entry which is preliminary data.</text>
</comment>
<sequence length="111" mass="12308">MVPMTDDDRTLLGLLDDSPLTSPSAIDDIRDFITAGEYGLAFDTLCSRLYEDEHQVTRTYFERLQAAGKSLYLPRSADGLGELVADANVEAMASRGDYALVRWFGVEVRAQ</sequence>
<dbReference type="EMBL" id="BAFO02000034">
    <property type="protein sequence ID" value="GAD87279.1"/>
    <property type="molecule type" value="Genomic_DNA"/>
</dbReference>
<organism evidence="1 2">
    <name type="scientific">Nocardia asteroides NBRC 15531</name>
    <dbReference type="NCBI Taxonomy" id="1110697"/>
    <lineage>
        <taxon>Bacteria</taxon>
        <taxon>Bacillati</taxon>
        <taxon>Actinomycetota</taxon>
        <taxon>Actinomycetes</taxon>
        <taxon>Mycobacteriales</taxon>
        <taxon>Nocardiaceae</taxon>
        <taxon>Nocardia</taxon>
    </lineage>
</organism>
<dbReference type="InterPro" id="IPR047880">
    <property type="entry name" value="MafI-like"/>
</dbReference>
<proteinExistence type="predicted"/>